<feature type="domain" description="Cation-transporting P-type ATPase N-terminal" evidence="10">
    <location>
        <begin position="1"/>
        <end position="75"/>
    </location>
</feature>
<evidence type="ECO:0000256" key="9">
    <source>
        <dbReference type="SAM" id="Phobius"/>
    </source>
</evidence>
<reference evidence="11 12" key="1">
    <citation type="journal article" date="2021" name="ISME Commun">
        <title>Automated analysis of genomic sequences facilitates high-throughput and comprehensive description of bacteria.</title>
        <authorList>
            <person name="Hitch T.C.A."/>
        </authorList>
    </citation>
    <scope>NUCLEOTIDE SEQUENCE [LARGE SCALE GENOMIC DNA]</scope>
    <source>
        <strain evidence="11 12">Sanger_18</strain>
    </source>
</reference>
<dbReference type="SUPFAM" id="SSF81660">
    <property type="entry name" value="Metal cation-transporting ATPase, ATP-binding domain N"/>
    <property type="match status" value="1"/>
</dbReference>
<dbReference type="RefSeq" id="WP_262575095.1">
    <property type="nucleotide sequence ID" value="NZ_JAOQKJ010000008.1"/>
</dbReference>
<dbReference type="SFLD" id="SFLDS00003">
    <property type="entry name" value="Haloacid_Dehalogenase"/>
    <property type="match status" value="1"/>
</dbReference>
<feature type="transmembrane region" description="Helical" evidence="9">
    <location>
        <begin position="825"/>
        <end position="842"/>
    </location>
</feature>
<evidence type="ECO:0000256" key="7">
    <source>
        <dbReference type="ARBA" id="ARBA00023136"/>
    </source>
</evidence>
<feature type="transmembrane region" description="Helical" evidence="9">
    <location>
        <begin position="862"/>
        <end position="883"/>
    </location>
</feature>
<feature type="transmembrane region" description="Helical" evidence="9">
    <location>
        <begin position="734"/>
        <end position="761"/>
    </location>
</feature>
<feature type="transmembrane region" description="Helical" evidence="9">
    <location>
        <begin position="666"/>
        <end position="690"/>
    </location>
</feature>
<dbReference type="Gene3D" id="1.20.1110.10">
    <property type="entry name" value="Calcium-transporting ATPase, transmembrane domain"/>
    <property type="match status" value="1"/>
</dbReference>
<dbReference type="SUPFAM" id="SSF81665">
    <property type="entry name" value="Calcium ATPase, transmembrane domain M"/>
    <property type="match status" value="1"/>
</dbReference>
<dbReference type="InterPro" id="IPR006068">
    <property type="entry name" value="ATPase_P-typ_cation-transptr_C"/>
</dbReference>
<keyword evidence="12" id="KW-1185">Reference proteome</keyword>
<dbReference type="PROSITE" id="PS00154">
    <property type="entry name" value="ATPASE_E1_E2"/>
    <property type="match status" value="1"/>
</dbReference>
<comment type="subcellular location">
    <subcellularLocation>
        <location evidence="1">Membrane</location>
        <topology evidence="1">Multi-pass membrane protein</topology>
    </subcellularLocation>
</comment>
<dbReference type="PRINTS" id="PR00120">
    <property type="entry name" value="HATPASE"/>
</dbReference>
<dbReference type="InterPro" id="IPR023214">
    <property type="entry name" value="HAD_sf"/>
</dbReference>
<dbReference type="Gene3D" id="3.40.1110.10">
    <property type="entry name" value="Calcium-transporting ATPase, cytoplasmic domain N"/>
    <property type="match status" value="1"/>
</dbReference>
<proteinExistence type="predicted"/>
<dbReference type="PANTHER" id="PTHR42861">
    <property type="entry name" value="CALCIUM-TRANSPORTING ATPASE"/>
    <property type="match status" value="1"/>
</dbReference>
<evidence type="ECO:0000256" key="4">
    <source>
        <dbReference type="ARBA" id="ARBA00022840"/>
    </source>
</evidence>
<protein>
    <submittedName>
        <fullName evidence="11">Cation-translocating P-type ATPase</fullName>
    </submittedName>
</protein>
<evidence type="ECO:0000256" key="8">
    <source>
        <dbReference type="SAM" id="MobiDB-lite"/>
    </source>
</evidence>
<organism evidence="11 12">
    <name type="scientific">Suilimivivens aceti</name>
    <dbReference type="NCBI Taxonomy" id="2981774"/>
    <lineage>
        <taxon>Bacteria</taxon>
        <taxon>Bacillati</taxon>
        <taxon>Bacillota</taxon>
        <taxon>Clostridia</taxon>
        <taxon>Lachnospirales</taxon>
        <taxon>Lachnospiraceae</taxon>
        <taxon>Suilimivivens</taxon>
    </lineage>
</organism>
<dbReference type="InterPro" id="IPR044492">
    <property type="entry name" value="P_typ_ATPase_HD_dom"/>
</dbReference>
<evidence type="ECO:0000256" key="5">
    <source>
        <dbReference type="ARBA" id="ARBA00022967"/>
    </source>
</evidence>
<evidence type="ECO:0000259" key="10">
    <source>
        <dbReference type="SMART" id="SM00831"/>
    </source>
</evidence>
<gene>
    <name evidence="11" type="ORF">OCV77_10820</name>
</gene>
<dbReference type="EMBL" id="JAOQKJ010000008">
    <property type="protein sequence ID" value="MCU6744982.1"/>
    <property type="molecule type" value="Genomic_DNA"/>
</dbReference>
<keyword evidence="2 9" id="KW-0812">Transmembrane</keyword>
<dbReference type="SUPFAM" id="SSF56784">
    <property type="entry name" value="HAD-like"/>
    <property type="match status" value="1"/>
</dbReference>
<feature type="transmembrane region" description="Helical" evidence="9">
    <location>
        <begin position="243"/>
        <end position="261"/>
    </location>
</feature>
<dbReference type="Gene3D" id="2.70.150.10">
    <property type="entry name" value="Calcium-transporting ATPase, cytoplasmic transduction domain A"/>
    <property type="match status" value="1"/>
</dbReference>
<dbReference type="InterPro" id="IPR008250">
    <property type="entry name" value="ATPase_P-typ_transduc_dom_A_sf"/>
</dbReference>
<feature type="transmembrane region" description="Helical" evidence="9">
    <location>
        <begin position="50"/>
        <end position="73"/>
    </location>
</feature>
<dbReference type="PRINTS" id="PR00119">
    <property type="entry name" value="CATATPASE"/>
</dbReference>
<comment type="caution">
    <text evidence="11">The sequence shown here is derived from an EMBL/GenBank/DDBJ whole genome shotgun (WGS) entry which is preliminary data.</text>
</comment>
<feature type="transmembrane region" description="Helical" evidence="9">
    <location>
        <begin position="273"/>
        <end position="295"/>
    </location>
</feature>
<dbReference type="NCBIfam" id="TIGR01494">
    <property type="entry name" value="ATPase_P-type"/>
    <property type="match status" value="3"/>
</dbReference>
<dbReference type="InterPro" id="IPR018303">
    <property type="entry name" value="ATPase_P-typ_P_site"/>
</dbReference>
<feature type="region of interest" description="Disordered" evidence="8">
    <location>
        <begin position="892"/>
        <end position="911"/>
    </location>
</feature>
<dbReference type="Pfam" id="PF00689">
    <property type="entry name" value="Cation_ATPase_C"/>
    <property type="match status" value="1"/>
</dbReference>
<keyword evidence="4" id="KW-0067">ATP-binding</keyword>
<accession>A0ABT2T440</accession>
<dbReference type="InterPro" id="IPR023299">
    <property type="entry name" value="ATPase_P-typ_cyto_dom_N"/>
</dbReference>
<keyword evidence="5" id="KW-1278">Translocase</keyword>
<dbReference type="SFLD" id="SFLDF00027">
    <property type="entry name" value="p-type_atpase"/>
    <property type="match status" value="1"/>
</dbReference>
<dbReference type="Proteomes" id="UP001652432">
    <property type="component" value="Unassembled WGS sequence"/>
</dbReference>
<dbReference type="InterPro" id="IPR059000">
    <property type="entry name" value="ATPase_P-type_domA"/>
</dbReference>
<feature type="transmembrane region" description="Helical" evidence="9">
    <location>
        <begin position="79"/>
        <end position="95"/>
    </location>
</feature>
<evidence type="ECO:0000256" key="3">
    <source>
        <dbReference type="ARBA" id="ARBA00022741"/>
    </source>
</evidence>
<sequence length="911" mass="100075">MYTEKSVRELEKLFTTSLQDGLKEDVAKVRLLENGENRILEGKRKPVLQLFFEQLCDPLIYILMAAIVVSLFLKEAGDACIIGAVILLNACMGVIQEGKARRAIEALKKLTSPKAIVVRDGREQEIDSAFLVPGDIVLLDSGRQVPADIRLTETVNLRIEEAALTGESLPSEKNDTALTEKVKNPGDRKNMAYMTTMVTCGRGRGVVTATGMDTEIGRIAGLIEEKGAELTPLQKRLSDLGKILSIGAVMLCLLLFLVAVVQKRNIGEMLLTAISLAVAAVPEGLPAIVTIVMALSVSRMVKAGTIIRKLPSVETLGAVNVVCSDKTGTLTQNRMTVKKCYLDGRIVDAGDITGKGHEYFLESCVLCNDADLEERIGDPTEISLLAYADGYGYDRKAYGQKYRRVAERAFDSERKRMTTVQEREGSLVAYCKGAADGILLRCSRQYRNGRELPFSEREKKEVMKAAEKMAGEALRVLAFAMKTEGKTGSQEELLSEENLTFLGLTGMIDPPREGVREAVQSFRRAGVNTVMITGDHVDTALAIARELSIADVRSQCMTGDEIAALSEGEWEDRVEEIRVFARVSPEHKVRIVEALRKKGRIVAMTGDGINDAPSLKAADVGIAMGKEGTDVARNAADMVLTDDNFTTIEKAMREGRGIYENIRKTILFLLSSNFGEIMTMLAAVLAGFLPPLKASHILWVNLITDSLPALALGADENDTEELMGQPPRKSRESLFAQGGLSCMLCYGVVIGSISLLAFLTVPYRELLVRGLPVSIDNIRKMLMVTSVLNKAQTHAFTVLGMSQLMHAIGMRDVNKSLFRMNHRNNPYMLVSFVVGILLQVLVTEIPYFVELFGTSRLTLEEWGLLLLLSSMPLVVHELLVLSARLSGVQEFQKPGQGKKEKEQGREKREYA</sequence>
<evidence type="ECO:0000313" key="12">
    <source>
        <dbReference type="Proteomes" id="UP001652432"/>
    </source>
</evidence>
<name>A0ABT2T440_9FIRM</name>
<keyword evidence="7 9" id="KW-0472">Membrane</keyword>
<evidence type="ECO:0000256" key="1">
    <source>
        <dbReference type="ARBA" id="ARBA00004141"/>
    </source>
</evidence>
<keyword evidence="3" id="KW-0547">Nucleotide-binding</keyword>
<feature type="compositionally biased region" description="Basic and acidic residues" evidence="8">
    <location>
        <begin position="897"/>
        <end position="911"/>
    </location>
</feature>
<dbReference type="Pfam" id="PF00122">
    <property type="entry name" value="E1-E2_ATPase"/>
    <property type="match status" value="1"/>
</dbReference>
<dbReference type="Gene3D" id="3.40.50.1000">
    <property type="entry name" value="HAD superfamily/HAD-like"/>
    <property type="match status" value="1"/>
</dbReference>
<keyword evidence="6 9" id="KW-1133">Transmembrane helix</keyword>
<dbReference type="InterPro" id="IPR004014">
    <property type="entry name" value="ATPase_P-typ_cation-transptr_N"/>
</dbReference>
<dbReference type="SMART" id="SM00831">
    <property type="entry name" value="Cation_ATPase_N"/>
    <property type="match status" value="1"/>
</dbReference>
<dbReference type="Pfam" id="PF13246">
    <property type="entry name" value="Cation_ATPase"/>
    <property type="match status" value="1"/>
</dbReference>
<dbReference type="InterPro" id="IPR036412">
    <property type="entry name" value="HAD-like_sf"/>
</dbReference>
<dbReference type="InterPro" id="IPR001757">
    <property type="entry name" value="P_typ_ATPase"/>
</dbReference>
<evidence type="ECO:0000256" key="6">
    <source>
        <dbReference type="ARBA" id="ARBA00022989"/>
    </source>
</evidence>
<dbReference type="SFLD" id="SFLDG00002">
    <property type="entry name" value="C1.7:_P-type_atpase_like"/>
    <property type="match status" value="1"/>
</dbReference>
<evidence type="ECO:0000256" key="2">
    <source>
        <dbReference type="ARBA" id="ARBA00022692"/>
    </source>
</evidence>
<dbReference type="SUPFAM" id="SSF81653">
    <property type="entry name" value="Calcium ATPase, transduction domain A"/>
    <property type="match status" value="1"/>
</dbReference>
<dbReference type="Pfam" id="PF00690">
    <property type="entry name" value="Cation_ATPase_N"/>
    <property type="match status" value="1"/>
</dbReference>
<dbReference type="InterPro" id="IPR023298">
    <property type="entry name" value="ATPase_P-typ_TM_dom_sf"/>
</dbReference>
<evidence type="ECO:0000313" key="11">
    <source>
        <dbReference type="EMBL" id="MCU6744982.1"/>
    </source>
</evidence>